<evidence type="ECO:0000313" key="2">
    <source>
        <dbReference type="Proteomes" id="UP001056708"/>
    </source>
</evidence>
<accession>A0ABY5ALB9</accession>
<sequence>MVFDPEIFAQMKESEEVSNQLLAYLQHQSPDILARVAKSASPEIKDIISRNVQGLIGVLPSEEFNVQISTDRENMAGMLASAMMTGYFLRQMEQRMELDRQVSQVDSPEGDSPSCE</sequence>
<dbReference type="PANTHER" id="PTHR33598:SF2">
    <property type="entry name" value="MAR-BINDING FILAMENT-LIKE PROTEIN"/>
    <property type="match status" value="1"/>
</dbReference>
<dbReference type="Proteomes" id="UP001056708">
    <property type="component" value="Chromosome"/>
</dbReference>
<proteinExistence type="predicted"/>
<dbReference type="EMBL" id="CP098611">
    <property type="protein sequence ID" value="USR90000.1"/>
    <property type="molecule type" value="Genomic_DNA"/>
</dbReference>
<reference evidence="1" key="1">
    <citation type="submission" date="2022-06" db="EMBL/GenBank/DDBJ databases">
        <title>Genome sequence of Phormidium yuhuli AB48 isolated from an industrial photobioreactor environment.</title>
        <authorList>
            <person name="Qiu Y."/>
            <person name="Noonan A.J.C."/>
            <person name="Dofher K."/>
            <person name="Koch M."/>
            <person name="Kieft B."/>
            <person name="Lin X."/>
            <person name="Ziels R.M."/>
            <person name="Hallam S.J."/>
        </authorList>
    </citation>
    <scope>NUCLEOTIDE SEQUENCE</scope>
    <source>
        <strain evidence="1">AB48</strain>
    </source>
</reference>
<dbReference type="InterPro" id="IPR008479">
    <property type="entry name" value="DUF760"/>
</dbReference>
<dbReference type="PANTHER" id="PTHR33598">
    <property type="entry name" value="OS02G0833400 PROTEIN"/>
    <property type="match status" value="1"/>
</dbReference>
<organism evidence="1 2">
    <name type="scientific">Phormidium yuhuli AB48</name>
    <dbReference type="NCBI Taxonomy" id="2940671"/>
    <lineage>
        <taxon>Bacteria</taxon>
        <taxon>Bacillati</taxon>
        <taxon>Cyanobacteriota</taxon>
        <taxon>Cyanophyceae</taxon>
        <taxon>Oscillatoriophycideae</taxon>
        <taxon>Oscillatoriales</taxon>
        <taxon>Oscillatoriaceae</taxon>
        <taxon>Phormidium</taxon>
        <taxon>Phormidium yuhuli</taxon>
    </lineage>
</organism>
<gene>
    <name evidence="1" type="ORF">NEA10_14210</name>
</gene>
<keyword evidence="2" id="KW-1185">Reference proteome</keyword>
<dbReference type="RefSeq" id="WP_252661519.1">
    <property type="nucleotide sequence ID" value="NZ_CP098611.1"/>
</dbReference>
<evidence type="ECO:0000313" key="1">
    <source>
        <dbReference type="EMBL" id="USR90000.1"/>
    </source>
</evidence>
<dbReference type="Pfam" id="PF05542">
    <property type="entry name" value="DUF760"/>
    <property type="match status" value="1"/>
</dbReference>
<protein>
    <submittedName>
        <fullName evidence="1">DUF760 domain-containing protein</fullName>
    </submittedName>
</protein>
<name>A0ABY5ALB9_9CYAN</name>